<proteinExistence type="predicted"/>
<name>A0A3M7QE99_BRAPC</name>
<gene>
    <name evidence="1" type="ORF">BpHYR1_005796</name>
</gene>
<comment type="caution">
    <text evidence="1">The sequence shown here is derived from an EMBL/GenBank/DDBJ whole genome shotgun (WGS) entry which is preliminary data.</text>
</comment>
<dbReference type="EMBL" id="REGN01006449">
    <property type="protein sequence ID" value="RNA09524.1"/>
    <property type="molecule type" value="Genomic_DNA"/>
</dbReference>
<keyword evidence="2" id="KW-1185">Reference proteome</keyword>
<dbReference type="Proteomes" id="UP000276133">
    <property type="component" value="Unassembled WGS sequence"/>
</dbReference>
<organism evidence="1 2">
    <name type="scientific">Brachionus plicatilis</name>
    <name type="common">Marine rotifer</name>
    <name type="synonym">Brachionus muelleri</name>
    <dbReference type="NCBI Taxonomy" id="10195"/>
    <lineage>
        <taxon>Eukaryota</taxon>
        <taxon>Metazoa</taxon>
        <taxon>Spiralia</taxon>
        <taxon>Gnathifera</taxon>
        <taxon>Rotifera</taxon>
        <taxon>Eurotatoria</taxon>
        <taxon>Monogononta</taxon>
        <taxon>Pseudotrocha</taxon>
        <taxon>Ploima</taxon>
        <taxon>Brachionidae</taxon>
        <taxon>Brachionus</taxon>
    </lineage>
</organism>
<protein>
    <submittedName>
        <fullName evidence="1">Uncharacterized protein</fullName>
    </submittedName>
</protein>
<accession>A0A3M7QE99</accession>
<sequence length="426" mass="47769">MDMVFCPLTSFDSMDSMRSMLESIGIEFCIARLPRQTKGARVLLELSLQNEIGAGLVVKIGLFHFGASLHLNLVGLGVHRLEHRLHNFLLPPLRYDNGKVLVNLLVGLGELDALGVVLVKVANVEGVRGVHFAARRHQRRRILEQIDLFPVDVPEVDVFLELLGAAAPAAQPFVDVARQQRLEQRPNLVAHGVGQLDRHGHGHFVYFVFVLGLVLSEGAVALEQLEYHAAEREPVGAGVVGDAFGEHLGRHVAVGADGRVRLFFREVARQTQVRYAHVTMLVEQYVGRLEIAVDDGTRVHVLQTEYDLGSVEFDLFFGEYAVLRQVIVKVAAVHQVKDERELVDRVERVRHADYEWRAVAVRHRRQHDALVQRQTFALFHFDALFVQAFHGVHFARVRLATPVHLAEAAPAYYPVHAKVVHAQLDV</sequence>
<evidence type="ECO:0000313" key="2">
    <source>
        <dbReference type="Proteomes" id="UP000276133"/>
    </source>
</evidence>
<dbReference type="AlphaFoldDB" id="A0A3M7QE99"/>
<evidence type="ECO:0000313" key="1">
    <source>
        <dbReference type="EMBL" id="RNA09524.1"/>
    </source>
</evidence>
<reference evidence="1 2" key="1">
    <citation type="journal article" date="2018" name="Sci. Rep.">
        <title>Genomic signatures of local adaptation to the degree of environmental predictability in rotifers.</title>
        <authorList>
            <person name="Franch-Gras L."/>
            <person name="Hahn C."/>
            <person name="Garcia-Roger E.M."/>
            <person name="Carmona M.J."/>
            <person name="Serra M."/>
            <person name="Gomez A."/>
        </authorList>
    </citation>
    <scope>NUCLEOTIDE SEQUENCE [LARGE SCALE GENOMIC DNA]</scope>
    <source>
        <strain evidence="1">HYR1</strain>
    </source>
</reference>